<sequence length="80" mass="8452">MSPPLAVMSPGLPAASNTPTSLIVVCLRPMPCRCHQCHAVVTNAKVLSSVPGCCHQCHAIVTTVWALLLTCHYQGNVDPC</sequence>
<proteinExistence type="predicted"/>
<dbReference type="AlphaFoldDB" id="A0AAE1NNL5"/>
<organism evidence="1 2">
    <name type="scientific">Petrolisthes manimaculis</name>
    <dbReference type="NCBI Taxonomy" id="1843537"/>
    <lineage>
        <taxon>Eukaryota</taxon>
        <taxon>Metazoa</taxon>
        <taxon>Ecdysozoa</taxon>
        <taxon>Arthropoda</taxon>
        <taxon>Crustacea</taxon>
        <taxon>Multicrustacea</taxon>
        <taxon>Malacostraca</taxon>
        <taxon>Eumalacostraca</taxon>
        <taxon>Eucarida</taxon>
        <taxon>Decapoda</taxon>
        <taxon>Pleocyemata</taxon>
        <taxon>Anomura</taxon>
        <taxon>Galatheoidea</taxon>
        <taxon>Porcellanidae</taxon>
        <taxon>Petrolisthes</taxon>
    </lineage>
</organism>
<protein>
    <submittedName>
        <fullName evidence="1">Uncharacterized protein</fullName>
    </submittedName>
</protein>
<gene>
    <name evidence="1" type="ORF">Pmani_034791</name>
</gene>
<reference evidence="1" key="1">
    <citation type="submission" date="2023-11" db="EMBL/GenBank/DDBJ databases">
        <title>Genome assemblies of two species of porcelain crab, Petrolisthes cinctipes and Petrolisthes manimaculis (Anomura: Porcellanidae).</title>
        <authorList>
            <person name="Angst P."/>
        </authorList>
    </citation>
    <scope>NUCLEOTIDE SEQUENCE</scope>
    <source>
        <strain evidence="1">PB745_02</strain>
        <tissue evidence="1">Gill</tissue>
    </source>
</reference>
<evidence type="ECO:0000313" key="2">
    <source>
        <dbReference type="Proteomes" id="UP001292094"/>
    </source>
</evidence>
<evidence type="ECO:0000313" key="1">
    <source>
        <dbReference type="EMBL" id="KAK4292435.1"/>
    </source>
</evidence>
<keyword evidence="2" id="KW-1185">Reference proteome</keyword>
<dbReference type="EMBL" id="JAWZYT010004833">
    <property type="protein sequence ID" value="KAK4292435.1"/>
    <property type="molecule type" value="Genomic_DNA"/>
</dbReference>
<accession>A0AAE1NNL5</accession>
<name>A0AAE1NNL5_9EUCA</name>
<dbReference type="Proteomes" id="UP001292094">
    <property type="component" value="Unassembled WGS sequence"/>
</dbReference>
<comment type="caution">
    <text evidence="1">The sequence shown here is derived from an EMBL/GenBank/DDBJ whole genome shotgun (WGS) entry which is preliminary data.</text>
</comment>